<dbReference type="Gene3D" id="3.30.160.60">
    <property type="entry name" value="Classic Zinc Finger"/>
    <property type="match status" value="1"/>
</dbReference>
<sequence>MVEIAEMPSMTVEEPSPCPQCPKTFANVRLLQQHQQMFHSDKTRQPGQILYPNASADVPGPIRCGLLLLFTMRPDL</sequence>
<dbReference type="Proteomes" id="UP000054047">
    <property type="component" value="Unassembled WGS sequence"/>
</dbReference>
<keyword evidence="1" id="KW-0863">Zinc-finger</keyword>
<dbReference type="GO" id="GO:0008270">
    <property type="term" value="F:zinc ion binding"/>
    <property type="evidence" value="ECO:0007669"/>
    <property type="project" value="UniProtKB-KW"/>
</dbReference>
<keyword evidence="1" id="KW-0479">Metal-binding</keyword>
<organism evidence="3 4">
    <name type="scientific">Ancylostoma duodenale</name>
    <dbReference type="NCBI Taxonomy" id="51022"/>
    <lineage>
        <taxon>Eukaryota</taxon>
        <taxon>Metazoa</taxon>
        <taxon>Ecdysozoa</taxon>
        <taxon>Nematoda</taxon>
        <taxon>Chromadorea</taxon>
        <taxon>Rhabditida</taxon>
        <taxon>Rhabditina</taxon>
        <taxon>Rhabditomorpha</taxon>
        <taxon>Strongyloidea</taxon>
        <taxon>Ancylostomatidae</taxon>
        <taxon>Ancylostomatinae</taxon>
        <taxon>Ancylostoma</taxon>
    </lineage>
</organism>
<accession>A0A0C2E066</accession>
<gene>
    <name evidence="3" type="ORF">ANCDUO_00937</name>
</gene>
<keyword evidence="4" id="KW-1185">Reference proteome</keyword>
<dbReference type="InterPro" id="IPR036236">
    <property type="entry name" value="Znf_C2H2_sf"/>
</dbReference>
<evidence type="ECO:0000313" key="3">
    <source>
        <dbReference type="EMBL" id="KIH68722.1"/>
    </source>
</evidence>
<evidence type="ECO:0000259" key="2">
    <source>
        <dbReference type="PROSITE" id="PS50157"/>
    </source>
</evidence>
<dbReference type="PROSITE" id="PS50157">
    <property type="entry name" value="ZINC_FINGER_C2H2_2"/>
    <property type="match status" value="1"/>
</dbReference>
<name>A0A0C2E066_9BILA</name>
<dbReference type="SUPFAM" id="SSF57667">
    <property type="entry name" value="beta-beta-alpha zinc fingers"/>
    <property type="match status" value="1"/>
</dbReference>
<protein>
    <submittedName>
        <fullName evidence="3">Zinc finger, C2H2 type</fullName>
    </submittedName>
</protein>
<evidence type="ECO:0000313" key="4">
    <source>
        <dbReference type="Proteomes" id="UP000054047"/>
    </source>
</evidence>
<evidence type="ECO:0000256" key="1">
    <source>
        <dbReference type="PROSITE-ProRule" id="PRU00042"/>
    </source>
</evidence>
<dbReference type="PROSITE" id="PS00028">
    <property type="entry name" value="ZINC_FINGER_C2H2_1"/>
    <property type="match status" value="1"/>
</dbReference>
<dbReference type="InterPro" id="IPR013087">
    <property type="entry name" value="Znf_C2H2_type"/>
</dbReference>
<dbReference type="AlphaFoldDB" id="A0A0C2E066"/>
<dbReference type="EMBL" id="KN726305">
    <property type="protein sequence ID" value="KIH68722.1"/>
    <property type="molecule type" value="Genomic_DNA"/>
</dbReference>
<reference evidence="3 4" key="1">
    <citation type="submission" date="2013-12" db="EMBL/GenBank/DDBJ databases">
        <title>Draft genome of the parsitic nematode Ancylostoma duodenale.</title>
        <authorList>
            <person name="Mitreva M."/>
        </authorList>
    </citation>
    <scope>NUCLEOTIDE SEQUENCE [LARGE SCALE GENOMIC DNA]</scope>
    <source>
        <strain evidence="3 4">Zhejiang</strain>
    </source>
</reference>
<proteinExistence type="predicted"/>
<feature type="domain" description="C2H2-type" evidence="2">
    <location>
        <begin position="16"/>
        <end position="44"/>
    </location>
</feature>
<keyword evidence="1" id="KW-0862">Zinc</keyword>